<keyword evidence="1" id="KW-0812">Transmembrane</keyword>
<dbReference type="HOGENOM" id="CLU_616351_0_0_9"/>
<evidence type="ECO:0000313" key="3">
    <source>
        <dbReference type="Proteomes" id="UP000008467"/>
    </source>
</evidence>
<dbReference type="Proteomes" id="UP000008467">
    <property type="component" value="Chromosome"/>
</dbReference>
<keyword evidence="1" id="KW-0472">Membrane</keyword>
<dbReference type="STRING" id="642492.Clole_0126"/>
<feature type="transmembrane region" description="Helical" evidence="1">
    <location>
        <begin position="77"/>
        <end position="96"/>
    </location>
</feature>
<dbReference type="EMBL" id="CP002582">
    <property type="protein sequence ID" value="ADZ81883.1"/>
    <property type="molecule type" value="Genomic_DNA"/>
</dbReference>
<name>F2JH68_CELLD</name>
<keyword evidence="1" id="KW-1133">Transmembrane helix</keyword>
<feature type="transmembrane region" description="Helical" evidence="1">
    <location>
        <begin position="276"/>
        <end position="301"/>
    </location>
</feature>
<protein>
    <recommendedName>
        <fullName evidence="4">DUF4129 domain-containing protein</fullName>
    </recommendedName>
</protein>
<dbReference type="RefSeq" id="WP_013655184.1">
    <property type="nucleotide sequence ID" value="NC_015275.1"/>
</dbReference>
<dbReference type="KEGG" id="cle:Clole_0126"/>
<organism evidence="2 3">
    <name type="scientific">Cellulosilyticum lentocellum (strain ATCC 49066 / DSM 5427 / NCIMB 11756 / RHM5)</name>
    <name type="common">Clostridium lentocellum</name>
    <dbReference type="NCBI Taxonomy" id="642492"/>
    <lineage>
        <taxon>Bacteria</taxon>
        <taxon>Bacillati</taxon>
        <taxon>Bacillota</taxon>
        <taxon>Clostridia</taxon>
        <taxon>Lachnospirales</taxon>
        <taxon>Cellulosilyticaceae</taxon>
        <taxon>Cellulosilyticum</taxon>
    </lineage>
</organism>
<dbReference type="AlphaFoldDB" id="F2JH68"/>
<accession>F2JH68</accession>
<proteinExistence type="predicted"/>
<dbReference type="eggNOG" id="ENOG502ZESV">
    <property type="taxonomic scope" value="Bacteria"/>
</dbReference>
<evidence type="ECO:0008006" key="4">
    <source>
        <dbReference type="Google" id="ProtNLM"/>
    </source>
</evidence>
<feature type="transmembrane region" description="Helical" evidence="1">
    <location>
        <begin position="102"/>
        <end position="120"/>
    </location>
</feature>
<keyword evidence="3" id="KW-1185">Reference proteome</keyword>
<feature type="transmembrane region" description="Helical" evidence="1">
    <location>
        <begin position="198"/>
        <end position="214"/>
    </location>
</feature>
<feature type="transmembrane region" description="Helical" evidence="1">
    <location>
        <begin position="12"/>
        <end position="32"/>
    </location>
</feature>
<feature type="transmembrane region" description="Helical" evidence="1">
    <location>
        <begin position="153"/>
        <end position="170"/>
    </location>
</feature>
<feature type="transmembrane region" description="Helical" evidence="1">
    <location>
        <begin position="221"/>
        <end position="240"/>
    </location>
</feature>
<reference evidence="2 3" key="1">
    <citation type="journal article" date="2011" name="J. Bacteriol.">
        <title>Complete genome sequence of the cellulose-degrading bacterium Cellulosilyticum lentocellum.</title>
        <authorList>
            <consortium name="US DOE Joint Genome Institute"/>
            <person name="Miller D.A."/>
            <person name="Suen G."/>
            <person name="Bruce D."/>
            <person name="Copeland A."/>
            <person name="Cheng J.F."/>
            <person name="Detter C."/>
            <person name="Goodwin L.A."/>
            <person name="Han C.S."/>
            <person name="Hauser L.J."/>
            <person name="Land M.L."/>
            <person name="Lapidus A."/>
            <person name="Lucas S."/>
            <person name="Meincke L."/>
            <person name="Pitluck S."/>
            <person name="Tapia R."/>
            <person name="Teshima H."/>
            <person name="Woyke T."/>
            <person name="Fox B.G."/>
            <person name="Angert E.R."/>
            <person name="Currie C.R."/>
        </authorList>
    </citation>
    <scope>NUCLEOTIDE SEQUENCE [LARGE SCALE GENOMIC DNA]</scope>
    <source>
        <strain evidence="3">ATCC 49066 / DSM 5427 / NCIMB 11756 / RHM5</strain>
    </source>
</reference>
<sequence>MNTSSSKLLPHLALWTFFLTVIPILFLVAYIGEINCTLTSFSINAVTLLIGAYLGYFQAKFKYYILRKNSLSIIGKYLLLIVTYLLSFGLPFTYALLIYKDYIGLIVCWYILFLIFYGKFYKSYGLHYTEIISWEICIVAAFIDLGAMIAQNYSFISLLFVAVIALYIFLHNQANLDEMLERSRKNTPMITNIRRNNTKWLCLVMSFIFIVYPLRRLIGNILLTIIKVFILLIGYILNFISSLMPRGDDLATQTRENTDVITQLVGESTTSHLWEVIFWCIIISLIILLRKYIIACLLDIIKLIKRLFIKLYGILFGLKEVTKPPNLFYDETIEEVSFTTSLQSKAPSLNKNRWKKQLKEFLKRPNNEAKYRFGFKLLLEGFKLQGLTFKASHTPKELTSLAKDQSHLPSIDSVTYERIRYGEKSLEKGDLEELENTLVTLIKK</sequence>
<evidence type="ECO:0000313" key="2">
    <source>
        <dbReference type="EMBL" id="ADZ81883.1"/>
    </source>
</evidence>
<evidence type="ECO:0000256" key="1">
    <source>
        <dbReference type="SAM" id="Phobius"/>
    </source>
</evidence>
<feature type="transmembrane region" description="Helical" evidence="1">
    <location>
        <begin position="38"/>
        <end position="56"/>
    </location>
</feature>
<gene>
    <name evidence="2" type="ordered locus">Clole_0126</name>
</gene>